<feature type="domain" description="RING-type" evidence="5">
    <location>
        <begin position="178"/>
        <end position="221"/>
    </location>
</feature>
<dbReference type="GO" id="GO:0005634">
    <property type="term" value="C:nucleus"/>
    <property type="evidence" value="ECO:0007669"/>
    <property type="project" value="TreeGrafter"/>
</dbReference>
<dbReference type="InterPro" id="IPR013083">
    <property type="entry name" value="Znf_RING/FYVE/PHD"/>
</dbReference>
<dbReference type="SUPFAM" id="SSF57850">
    <property type="entry name" value="RING/U-box"/>
    <property type="match status" value="1"/>
</dbReference>
<evidence type="ECO:0000256" key="2">
    <source>
        <dbReference type="ARBA" id="ARBA00022771"/>
    </source>
</evidence>
<dbReference type="CDD" id="cd16454">
    <property type="entry name" value="RING-H2_PA-TM-RING"/>
    <property type="match status" value="1"/>
</dbReference>
<dbReference type="GO" id="GO:0006511">
    <property type="term" value="P:ubiquitin-dependent protein catabolic process"/>
    <property type="evidence" value="ECO:0007669"/>
    <property type="project" value="TreeGrafter"/>
</dbReference>
<proteinExistence type="predicted"/>
<evidence type="ECO:0000256" key="1">
    <source>
        <dbReference type="ARBA" id="ARBA00022723"/>
    </source>
</evidence>
<dbReference type="Pfam" id="PF13639">
    <property type="entry name" value="zf-RING_2"/>
    <property type="match status" value="1"/>
</dbReference>
<gene>
    <name evidence="6" type="ORF">FSB_LOCUS33426</name>
</gene>
<dbReference type="SMART" id="SM00184">
    <property type="entry name" value="RING"/>
    <property type="match status" value="1"/>
</dbReference>
<protein>
    <recommendedName>
        <fullName evidence="5">RING-type domain-containing protein</fullName>
    </recommendedName>
</protein>
<evidence type="ECO:0000256" key="4">
    <source>
        <dbReference type="PROSITE-ProRule" id="PRU00175"/>
    </source>
</evidence>
<dbReference type="GO" id="GO:0008270">
    <property type="term" value="F:zinc ion binding"/>
    <property type="evidence" value="ECO:0007669"/>
    <property type="project" value="UniProtKB-KW"/>
</dbReference>
<name>A0A2N9H1W4_FAGSY</name>
<evidence type="ECO:0000256" key="3">
    <source>
        <dbReference type="ARBA" id="ARBA00022833"/>
    </source>
</evidence>
<keyword evidence="3" id="KW-0862">Zinc</keyword>
<dbReference type="PANTHER" id="PTHR45931">
    <property type="entry name" value="SI:CH211-59O9.10"/>
    <property type="match status" value="1"/>
</dbReference>
<dbReference type="EMBL" id="OIVN01002669">
    <property type="protein sequence ID" value="SPD05544.1"/>
    <property type="molecule type" value="Genomic_DNA"/>
</dbReference>
<evidence type="ECO:0000313" key="6">
    <source>
        <dbReference type="EMBL" id="SPD05544.1"/>
    </source>
</evidence>
<dbReference type="Gene3D" id="3.30.40.10">
    <property type="entry name" value="Zinc/RING finger domain, C3HC4 (zinc finger)"/>
    <property type="match status" value="1"/>
</dbReference>
<reference evidence="6" key="1">
    <citation type="submission" date="2018-02" db="EMBL/GenBank/DDBJ databases">
        <authorList>
            <person name="Cohen D.B."/>
            <person name="Kent A.D."/>
        </authorList>
    </citation>
    <scope>NUCLEOTIDE SEQUENCE</scope>
</reference>
<keyword evidence="1" id="KW-0479">Metal-binding</keyword>
<dbReference type="AlphaFoldDB" id="A0A2N9H1W4"/>
<dbReference type="GO" id="GO:0061630">
    <property type="term" value="F:ubiquitin protein ligase activity"/>
    <property type="evidence" value="ECO:0007669"/>
    <property type="project" value="TreeGrafter"/>
</dbReference>
<sequence length="228" mass="25983">MALVCNVFLGGKQFYQTLPTGTLKFRCCERYQNHVWNPDGVVVEHRRTHWRTLLSVEIPTQALIFPVYHQAQILNAVSSLNLDPRTHCMLVDRVLSLAQHMMPGPLTGYYIVADLEYVQVEHQEVEPLDGVEYFFANLDVENDDSDSAQCASAVVDKLMNERSFVVSDNNSELDLDTCGICLDEFSSTVGAKVTRMHCSHLYHQSCILPWLKKQNTCPTCRRIVEDEE</sequence>
<evidence type="ECO:0000259" key="5">
    <source>
        <dbReference type="PROSITE" id="PS50089"/>
    </source>
</evidence>
<dbReference type="InterPro" id="IPR051834">
    <property type="entry name" value="RING_finger_E3_ligase"/>
</dbReference>
<dbReference type="PROSITE" id="PS50089">
    <property type="entry name" value="ZF_RING_2"/>
    <property type="match status" value="1"/>
</dbReference>
<accession>A0A2N9H1W4</accession>
<keyword evidence="2 4" id="KW-0863">Zinc-finger</keyword>
<dbReference type="PANTHER" id="PTHR45931:SF16">
    <property type="entry name" value="RING_U-BOX SUPERFAMILY PROTEIN"/>
    <property type="match status" value="1"/>
</dbReference>
<dbReference type="InterPro" id="IPR001841">
    <property type="entry name" value="Znf_RING"/>
</dbReference>
<organism evidence="6">
    <name type="scientific">Fagus sylvatica</name>
    <name type="common">Beechnut</name>
    <dbReference type="NCBI Taxonomy" id="28930"/>
    <lineage>
        <taxon>Eukaryota</taxon>
        <taxon>Viridiplantae</taxon>
        <taxon>Streptophyta</taxon>
        <taxon>Embryophyta</taxon>
        <taxon>Tracheophyta</taxon>
        <taxon>Spermatophyta</taxon>
        <taxon>Magnoliopsida</taxon>
        <taxon>eudicotyledons</taxon>
        <taxon>Gunneridae</taxon>
        <taxon>Pentapetalae</taxon>
        <taxon>rosids</taxon>
        <taxon>fabids</taxon>
        <taxon>Fagales</taxon>
        <taxon>Fagaceae</taxon>
        <taxon>Fagus</taxon>
    </lineage>
</organism>